<dbReference type="SMART" id="SM00326">
    <property type="entry name" value="SH3"/>
    <property type="match status" value="1"/>
</dbReference>
<comment type="caution">
    <text evidence="6">The sequence shown here is derived from an EMBL/GenBank/DDBJ whole genome shotgun (WGS) entry which is preliminary data.</text>
</comment>
<dbReference type="PRINTS" id="PR00452">
    <property type="entry name" value="SH3DOMAIN"/>
</dbReference>
<evidence type="ECO:0000313" key="7">
    <source>
        <dbReference type="Proteomes" id="UP000807306"/>
    </source>
</evidence>
<sequence>MKLSNPLPQPLPKECLKAAKIFQSFVDNSNNGLDGVIPREVLENAKGFAVFTIVKAGFVFSARAGSGVVIAKLDNGTWSAPSAIGIAGLGLGGQLGAEMTDFLIVLNSRSAIRTFMAAGSLTLGGNMSLAIGPLGRNSEAAGALNTNGKVAAMYSYSRSRGLFGGVSIEGSVIVERQDANQIAYESPMTARLLLGGTISPPPWATPLIKTLEACTGLPGNRQWIKDEGNRTPGGSYAFGGLSSPGGSQTGSGRTTPSFLRRKKKDSPSFPPASWGTEGSTGSYFTETAPLSHSRNMTWGGPTARSNTTASPPSTSPFDTHFESDFDHGRSSPPITLHDQRFHSPPNPPPYADNPQSASNPFTSRTGEHSHDSSYPFTPSIPAPTPTTSATHKRPKSLGNFTYPRSNSLLDEDYEPGDPFAPTSTFSKPSTSPKPFIKTRDELTRPLQPHEGVAKAIALFDFNAVEEGDLSFMKGEVLIITKKSYSTDDWWTGKVRGREGIFPANFVELV</sequence>
<dbReference type="Pfam" id="PF00018">
    <property type="entry name" value="SH3_1"/>
    <property type="match status" value="1"/>
</dbReference>
<feature type="domain" description="SH3" evidence="5">
    <location>
        <begin position="450"/>
        <end position="509"/>
    </location>
</feature>
<keyword evidence="2 3" id="KW-0728">SH3 domain</keyword>
<dbReference type="FunFam" id="2.30.30.40:FF:000100">
    <property type="entry name" value="SH3 domain-containing YSC84-like protein 1"/>
    <property type="match status" value="1"/>
</dbReference>
<dbReference type="EMBL" id="MU157905">
    <property type="protein sequence ID" value="KAF9524075.1"/>
    <property type="molecule type" value="Genomic_DNA"/>
</dbReference>
<dbReference type="PANTHER" id="PTHR15629">
    <property type="entry name" value="SH3YL1 PROTEIN"/>
    <property type="match status" value="1"/>
</dbReference>
<dbReference type="PANTHER" id="PTHR15629:SF2">
    <property type="entry name" value="SH3 DOMAIN-CONTAINING YSC84-LIKE PROTEIN 1"/>
    <property type="match status" value="1"/>
</dbReference>
<gene>
    <name evidence="6" type="ORF">CPB83DRAFT_861847</name>
</gene>
<dbReference type="AlphaFoldDB" id="A0A9P6JKQ8"/>
<dbReference type="Proteomes" id="UP000807306">
    <property type="component" value="Unassembled WGS sequence"/>
</dbReference>
<dbReference type="InterPro" id="IPR036028">
    <property type="entry name" value="SH3-like_dom_sf"/>
</dbReference>
<reference evidence="6" key="1">
    <citation type="submission" date="2020-11" db="EMBL/GenBank/DDBJ databases">
        <authorList>
            <consortium name="DOE Joint Genome Institute"/>
            <person name="Ahrendt S."/>
            <person name="Riley R."/>
            <person name="Andreopoulos W."/>
            <person name="Labutti K."/>
            <person name="Pangilinan J."/>
            <person name="Ruiz-Duenas F.J."/>
            <person name="Barrasa J.M."/>
            <person name="Sanchez-Garcia M."/>
            <person name="Camarero S."/>
            <person name="Miyauchi S."/>
            <person name="Serrano A."/>
            <person name="Linde D."/>
            <person name="Babiker R."/>
            <person name="Drula E."/>
            <person name="Ayuso-Fernandez I."/>
            <person name="Pacheco R."/>
            <person name="Padilla G."/>
            <person name="Ferreira P."/>
            <person name="Barriuso J."/>
            <person name="Kellner H."/>
            <person name="Castanera R."/>
            <person name="Alfaro M."/>
            <person name="Ramirez L."/>
            <person name="Pisabarro A.G."/>
            <person name="Kuo A."/>
            <person name="Tritt A."/>
            <person name="Lipzen A."/>
            <person name="He G."/>
            <person name="Yan M."/>
            <person name="Ng V."/>
            <person name="Cullen D."/>
            <person name="Martin F."/>
            <person name="Rosso M.-N."/>
            <person name="Henrissat B."/>
            <person name="Hibbett D."/>
            <person name="Martinez A.T."/>
            <person name="Grigoriev I.V."/>
        </authorList>
    </citation>
    <scope>NUCLEOTIDE SEQUENCE</scope>
    <source>
        <strain evidence="6">CBS 506.95</strain>
    </source>
</reference>
<dbReference type="GO" id="GO:0035091">
    <property type="term" value="F:phosphatidylinositol binding"/>
    <property type="evidence" value="ECO:0007669"/>
    <property type="project" value="TreeGrafter"/>
</dbReference>
<evidence type="ECO:0000256" key="4">
    <source>
        <dbReference type="SAM" id="MobiDB-lite"/>
    </source>
</evidence>
<dbReference type="GO" id="GO:0030479">
    <property type="term" value="C:actin cortical patch"/>
    <property type="evidence" value="ECO:0007669"/>
    <property type="project" value="TreeGrafter"/>
</dbReference>
<dbReference type="SUPFAM" id="SSF50044">
    <property type="entry name" value="SH3-domain"/>
    <property type="match status" value="1"/>
</dbReference>
<dbReference type="InterPro" id="IPR001452">
    <property type="entry name" value="SH3_domain"/>
</dbReference>
<accession>A0A9P6JKQ8</accession>
<evidence type="ECO:0000256" key="1">
    <source>
        <dbReference type="ARBA" id="ARBA00007761"/>
    </source>
</evidence>
<feature type="compositionally biased region" description="Basic and acidic residues" evidence="4">
    <location>
        <begin position="319"/>
        <end position="329"/>
    </location>
</feature>
<evidence type="ECO:0000313" key="6">
    <source>
        <dbReference type="EMBL" id="KAF9524075.1"/>
    </source>
</evidence>
<feature type="compositionally biased region" description="Low complexity" evidence="4">
    <location>
        <begin position="419"/>
        <end position="435"/>
    </location>
</feature>
<feature type="compositionally biased region" description="Polar residues" evidence="4">
    <location>
        <begin position="398"/>
        <end position="408"/>
    </location>
</feature>
<protein>
    <recommendedName>
        <fullName evidence="5">SH3 domain-containing protein</fullName>
    </recommendedName>
</protein>
<dbReference type="CDD" id="cd11525">
    <property type="entry name" value="SYLF_SH3YL1_like"/>
    <property type="match status" value="1"/>
</dbReference>
<dbReference type="GO" id="GO:0051015">
    <property type="term" value="F:actin filament binding"/>
    <property type="evidence" value="ECO:0007669"/>
    <property type="project" value="TreeGrafter"/>
</dbReference>
<dbReference type="OrthoDB" id="443981at2759"/>
<proteinExistence type="inferred from homology"/>
<dbReference type="GO" id="GO:0051017">
    <property type="term" value="P:actin filament bundle assembly"/>
    <property type="evidence" value="ECO:0007669"/>
    <property type="project" value="TreeGrafter"/>
</dbReference>
<feature type="region of interest" description="Disordered" evidence="4">
    <location>
        <begin position="225"/>
        <end position="436"/>
    </location>
</feature>
<dbReference type="InterPro" id="IPR051702">
    <property type="entry name" value="SH3_domain_YSC84-like"/>
</dbReference>
<feature type="compositionally biased region" description="Polar residues" evidence="4">
    <location>
        <begin position="353"/>
        <end position="364"/>
    </location>
</feature>
<evidence type="ECO:0000256" key="2">
    <source>
        <dbReference type="ARBA" id="ARBA00022443"/>
    </source>
</evidence>
<dbReference type="GO" id="GO:0051666">
    <property type="term" value="P:actin cortical patch localization"/>
    <property type="evidence" value="ECO:0007669"/>
    <property type="project" value="TreeGrafter"/>
</dbReference>
<feature type="compositionally biased region" description="Low complexity" evidence="4">
    <location>
        <begin position="301"/>
        <end position="316"/>
    </location>
</feature>
<dbReference type="PROSITE" id="PS50002">
    <property type="entry name" value="SH3"/>
    <property type="match status" value="1"/>
</dbReference>
<evidence type="ECO:0000259" key="5">
    <source>
        <dbReference type="PROSITE" id="PS50002"/>
    </source>
</evidence>
<dbReference type="Pfam" id="PF04366">
    <property type="entry name" value="Ysc84"/>
    <property type="match status" value="1"/>
</dbReference>
<evidence type="ECO:0000256" key="3">
    <source>
        <dbReference type="PROSITE-ProRule" id="PRU00192"/>
    </source>
</evidence>
<feature type="compositionally biased region" description="Polar residues" evidence="4">
    <location>
        <begin position="244"/>
        <end position="257"/>
    </location>
</feature>
<feature type="compositionally biased region" description="Polar residues" evidence="4">
    <location>
        <begin position="276"/>
        <end position="296"/>
    </location>
</feature>
<dbReference type="InterPro" id="IPR033643">
    <property type="entry name" value="SYLF_SH3YL1-like"/>
</dbReference>
<dbReference type="InterPro" id="IPR007461">
    <property type="entry name" value="Ysc84_actin-binding"/>
</dbReference>
<keyword evidence="7" id="KW-1185">Reference proteome</keyword>
<organism evidence="6 7">
    <name type="scientific">Crepidotus variabilis</name>
    <dbReference type="NCBI Taxonomy" id="179855"/>
    <lineage>
        <taxon>Eukaryota</taxon>
        <taxon>Fungi</taxon>
        <taxon>Dikarya</taxon>
        <taxon>Basidiomycota</taxon>
        <taxon>Agaricomycotina</taxon>
        <taxon>Agaricomycetes</taxon>
        <taxon>Agaricomycetidae</taxon>
        <taxon>Agaricales</taxon>
        <taxon>Agaricineae</taxon>
        <taxon>Crepidotaceae</taxon>
        <taxon>Crepidotus</taxon>
    </lineage>
</organism>
<name>A0A9P6JKQ8_9AGAR</name>
<dbReference type="Gene3D" id="2.30.30.40">
    <property type="entry name" value="SH3 Domains"/>
    <property type="match status" value="1"/>
</dbReference>
<comment type="similarity">
    <text evidence="1">Belongs to the SH3YL1 family.</text>
</comment>